<dbReference type="CDD" id="cd05466">
    <property type="entry name" value="PBP2_LTTR_substrate"/>
    <property type="match status" value="1"/>
</dbReference>
<evidence type="ECO:0000313" key="6">
    <source>
        <dbReference type="EMBL" id="GLT14053.1"/>
    </source>
</evidence>
<dbReference type="Proteomes" id="UP001157156">
    <property type="component" value="Unassembled WGS sequence"/>
</dbReference>
<evidence type="ECO:0000259" key="5">
    <source>
        <dbReference type="PROSITE" id="PS50931"/>
    </source>
</evidence>
<keyword evidence="4" id="KW-0804">Transcription</keyword>
<reference evidence="7" key="1">
    <citation type="journal article" date="2019" name="Int. J. Syst. Evol. Microbiol.">
        <title>The Global Catalogue of Microorganisms (GCM) 10K type strain sequencing project: providing services to taxonomists for standard genome sequencing and annotation.</title>
        <authorList>
            <consortium name="The Broad Institute Genomics Platform"/>
            <consortium name="The Broad Institute Genome Sequencing Center for Infectious Disease"/>
            <person name="Wu L."/>
            <person name="Ma J."/>
        </authorList>
    </citation>
    <scope>NUCLEOTIDE SEQUENCE [LARGE SCALE GENOMIC DNA]</scope>
    <source>
        <strain evidence="7">NBRC 111146</strain>
    </source>
</reference>
<dbReference type="InterPro" id="IPR036390">
    <property type="entry name" value="WH_DNA-bd_sf"/>
</dbReference>
<dbReference type="PANTHER" id="PTHR30579:SF8">
    <property type="entry name" value="HTH-TYPE TRANSCRIPTIONAL REGULATOR HDFR"/>
    <property type="match status" value="1"/>
</dbReference>
<keyword evidence="2" id="KW-0805">Transcription regulation</keyword>
<protein>
    <submittedName>
        <fullName evidence="6">Transcriptional regulator</fullName>
    </submittedName>
</protein>
<name>A0ABQ6ELR9_9VIBR</name>
<dbReference type="NCBIfam" id="NF002946">
    <property type="entry name" value="PRK03601.1"/>
    <property type="match status" value="1"/>
</dbReference>
<evidence type="ECO:0000256" key="1">
    <source>
        <dbReference type="ARBA" id="ARBA00009437"/>
    </source>
</evidence>
<sequence length="287" mass="32289">MDTELLRTFLEVGKTRHFGRAAESLYLTQSAVSFRIRQLESQLGSPLFSRQRGNVHLTPAGERLLPYAESILQTWGRARQDVSLSENYMEQISLGASSSVWELGGISDWINESHQALPEVAFRMESVSRQDIVRALLEKSIDMALLGDPPKVEGFKLKQVASFEFKLVSTQPDVNFNQLPSIPLAYLDWSTRFSIEHARIAELQKTPLLHASSSNVIVKFLSANAGLAYLPEPVVSKHIDDGKLFIVEDSPVMEQSLYLCWNEDNDKVNLINQLAKVPFELRTPSDD</sequence>
<keyword evidence="3" id="KW-0238">DNA-binding</keyword>
<dbReference type="RefSeq" id="WP_089124413.1">
    <property type="nucleotide sequence ID" value="NZ_BSPV01000003.1"/>
</dbReference>
<accession>A0ABQ6ELR9</accession>
<evidence type="ECO:0000256" key="3">
    <source>
        <dbReference type="ARBA" id="ARBA00023125"/>
    </source>
</evidence>
<keyword evidence="7" id="KW-1185">Reference proteome</keyword>
<comment type="caution">
    <text evidence="6">The sequence shown here is derived from an EMBL/GenBank/DDBJ whole genome shotgun (WGS) entry which is preliminary data.</text>
</comment>
<comment type="similarity">
    <text evidence="1">Belongs to the LysR transcriptional regulatory family.</text>
</comment>
<dbReference type="Gene3D" id="1.10.10.10">
    <property type="entry name" value="Winged helix-like DNA-binding domain superfamily/Winged helix DNA-binding domain"/>
    <property type="match status" value="1"/>
</dbReference>
<evidence type="ECO:0000256" key="4">
    <source>
        <dbReference type="ARBA" id="ARBA00023163"/>
    </source>
</evidence>
<feature type="domain" description="HTH lysR-type" evidence="5">
    <location>
        <begin position="1"/>
        <end position="58"/>
    </location>
</feature>
<dbReference type="Pfam" id="PF03466">
    <property type="entry name" value="LysR_substrate"/>
    <property type="match status" value="1"/>
</dbReference>
<organism evidence="6 7">
    <name type="scientific">Vibrio algivorus</name>
    <dbReference type="NCBI Taxonomy" id="1667024"/>
    <lineage>
        <taxon>Bacteria</taxon>
        <taxon>Pseudomonadati</taxon>
        <taxon>Pseudomonadota</taxon>
        <taxon>Gammaproteobacteria</taxon>
        <taxon>Vibrionales</taxon>
        <taxon>Vibrionaceae</taxon>
        <taxon>Vibrio</taxon>
    </lineage>
</organism>
<dbReference type="InterPro" id="IPR036388">
    <property type="entry name" value="WH-like_DNA-bd_sf"/>
</dbReference>
<dbReference type="PROSITE" id="PS50931">
    <property type="entry name" value="HTH_LYSR"/>
    <property type="match status" value="1"/>
</dbReference>
<dbReference type="PANTHER" id="PTHR30579">
    <property type="entry name" value="TRANSCRIPTIONAL REGULATOR"/>
    <property type="match status" value="1"/>
</dbReference>
<dbReference type="EMBL" id="BSPV01000003">
    <property type="protein sequence ID" value="GLT14053.1"/>
    <property type="molecule type" value="Genomic_DNA"/>
</dbReference>
<dbReference type="SUPFAM" id="SSF46785">
    <property type="entry name" value="Winged helix' DNA-binding domain"/>
    <property type="match status" value="1"/>
</dbReference>
<dbReference type="InterPro" id="IPR000847">
    <property type="entry name" value="LysR_HTH_N"/>
</dbReference>
<evidence type="ECO:0000256" key="2">
    <source>
        <dbReference type="ARBA" id="ARBA00023015"/>
    </source>
</evidence>
<dbReference type="InterPro" id="IPR005119">
    <property type="entry name" value="LysR_subst-bd"/>
</dbReference>
<dbReference type="SUPFAM" id="SSF53850">
    <property type="entry name" value="Periplasmic binding protein-like II"/>
    <property type="match status" value="1"/>
</dbReference>
<dbReference type="Pfam" id="PF00126">
    <property type="entry name" value="HTH_1"/>
    <property type="match status" value="1"/>
</dbReference>
<evidence type="ECO:0000313" key="7">
    <source>
        <dbReference type="Proteomes" id="UP001157156"/>
    </source>
</evidence>
<dbReference type="InterPro" id="IPR050176">
    <property type="entry name" value="LTTR"/>
</dbReference>
<dbReference type="Gene3D" id="3.40.190.10">
    <property type="entry name" value="Periplasmic binding protein-like II"/>
    <property type="match status" value="2"/>
</dbReference>
<dbReference type="PRINTS" id="PR00039">
    <property type="entry name" value="HTHLYSR"/>
</dbReference>
<gene>
    <name evidence="6" type="primary">hdfR</name>
    <name evidence="6" type="ORF">GCM10007931_10270</name>
</gene>
<proteinExistence type="inferred from homology"/>